<dbReference type="GO" id="GO:0004713">
    <property type="term" value="F:protein tyrosine kinase activity"/>
    <property type="evidence" value="ECO:0007669"/>
    <property type="project" value="TreeGrafter"/>
</dbReference>
<sequence length="56" mass="6275">NEQLDEARVWKILAELTAGVAHMHSRNILHLDLKPANVFITDKGHLKIGDFGLATR</sequence>
<accession>A0A194SAV3</accession>
<dbReference type="InterPro" id="IPR008271">
    <property type="entry name" value="Ser/Thr_kinase_AS"/>
</dbReference>
<dbReference type="Proteomes" id="UP000053890">
    <property type="component" value="Unassembled WGS sequence"/>
</dbReference>
<dbReference type="OrthoDB" id="266718at2759"/>
<dbReference type="PROSITE" id="PS00108">
    <property type="entry name" value="PROTEIN_KINASE_ST"/>
    <property type="match status" value="1"/>
</dbReference>
<dbReference type="PROSITE" id="PS50011">
    <property type="entry name" value="PROTEIN_KINASE_DOM"/>
    <property type="match status" value="1"/>
</dbReference>
<evidence type="ECO:0000313" key="8">
    <source>
        <dbReference type="Proteomes" id="UP000053890"/>
    </source>
</evidence>
<keyword evidence="3" id="KW-0418">Kinase</keyword>
<evidence type="ECO:0000256" key="3">
    <source>
        <dbReference type="ARBA" id="ARBA00022777"/>
    </source>
</evidence>
<dbReference type="GO" id="GO:0005737">
    <property type="term" value="C:cytoplasm"/>
    <property type="evidence" value="ECO:0007669"/>
    <property type="project" value="TreeGrafter"/>
</dbReference>
<keyword evidence="4" id="KW-0067">ATP-binding</keyword>
<evidence type="ECO:0000256" key="1">
    <source>
        <dbReference type="ARBA" id="ARBA00022679"/>
    </source>
</evidence>
<organism evidence="7 8">
    <name type="scientific">Rhodotorula graminis (strain WP1)</name>
    <dbReference type="NCBI Taxonomy" id="578459"/>
    <lineage>
        <taxon>Eukaryota</taxon>
        <taxon>Fungi</taxon>
        <taxon>Dikarya</taxon>
        <taxon>Basidiomycota</taxon>
        <taxon>Pucciniomycotina</taxon>
        <taxon>Microbotryomycetes</taxon>
        <taxon>Sporidiobolales</taxon>
        <taxon>Sporidiobolaceae</taxon>
        <taxon>Rhodotorula</taxon>
    </lineage>
</organism>
<dbReference type="PANTHER" id="PTHR11042:SF190">
    <property type="entry name" value="MITOSIS INHIBITOR PROTEIN KINASE MIK1"/>
    <property type="match status" value="1"/>
</dbReference>
<feature type="non-terminal residue" evidence="7">
    <location>
        <position position="1"/>
    </location>
</feature>
<dbReference type="InterPro" id="IPR011009">
    <property type="entry name" value="Kinase-like_dom_sf"/>
</dbReference>
<dbReference type="AlphaFoldDB" id="A0A194SAV3"/>
<protein>
    <recommendedName>
        <fullName evidence="6">Protein kinase domain-containing protein</fullName>
    </recommendedName>
</protein>
<dbReference type="GO" id="GO:0005634">
    <property type="term" value="C:nucleus"/>
    <property type="evidence" value="ECO:0007669"/>
    <property type="project" value="TreeGrafter"/>
</dbReference>
<dbReference type="InterPro" id="IPR000719">
    <property type="entry name" value="Prot_kinase_dom"/>
</dbReference>
<gene>
    <name evidence="7" type="ORF">RHOBADRAFT_2075</name>
</gene>
<dbReference type="RefSeq" id="XP_018273902.1">
    <property type="nucleotide sequence ID" value="XM_018412544.1"/>
</dbReference>
<dbReference type="SUPFAM" id="SSF56112">
    <property type="entry name" value="Protein kinase-like (PK-like)"/>
    <property type="match status" value="1"/>
</dbReference>
<dbReference type="InterPro" id="IPR050339">
    <property type="entry name" value="CC_SR_Kinase"/>
</dbReference>
<proteinExistence type="inferred from homology"/>
<evidence type="ECO:0000256" key="4">
    <source>
        <dbReference type="ARBA" id="ARBA00022840"/>
    </source>
</evidence>
<keyword evidence="1" id="KW-0808">Transferase</keyword>
<evidence type="ECO:0000256" key="5">
    <source>
        <dbReference type="ARBA" id="ARBA00037982"/>
    </source>
</evidence>
<feature type="non-terminal residue" evidence="7">
    <location>
        <position position="56"/>
    </location>
</feature>
<name>A0A194SAV3_RHOGW</name>
<evidence type="ECO:0000256" key="2">
    <source>
        <dbReference type="ARBA" id="ARBA00022741"/>
    </source>
</evidence>
<reference evidence="7 8" key="1">
    <citation type="journal article" date="2015" name="Front. Microbiol.">
        <title>Genome sequence of the plant growth promoting endophytic yeast Rhodotorula graminis WP1.</title>
        <authorList>
            <person name="Firrincieli A."/>
            <person name="Otillar R."/>
            <person name="Salamov A."/>
            <person name="Schmutz J."/>
            <person name="Khan Z."/>
            <person name="Redman R.S."/>
            <person name="Fleck N.D."/>
            <person name="Lindquist E."/>
            <person name="Grigoriev I.V."/>
            <person name="Doty S.L."/>
        </authorList>
    </citation>
    <scope>NUCLEOTIDE SEQUENCE [LARGE SCALE GENOMIC DNA]</scope>
    <source>
        <strain evidence="7 8">WP1</strain>
    </source>
</reference>
<feature type="domain" description="Protein kinase" evidence="6">
    <location>
        <begin position="1"/>
        <end position="56"/>
    </location>
</feature>
<keyword evidence="8" id="KW-1185">Reference proteome</keyword>
<dbReference type="STRING" id="578459.A0A194SAV3"/>
<keyword evidence="2" id="KW-0547">Nucleotide-binding</keyword>
<dbReference type="Pfam" id="PF00069">
    <property type="entry name" value="Pkinase"/>
    <property type="match status" value="1"/>
</dbReference>
<dbReference type="GO" id="GO:0005524">
    <property type="term" value="F:ATP binding"/>
    <property type="evidence" value="ECO:0007669"/>
    <property type="project" value="UniProtKB-KW"/>
</dbReference>
<comment type="similarity">
    <text evidence="5">Belongs to the protein kinase superfamily. Ser/Thr protein kinase family. GCN2 subfamily.</text>
</comment>
<evidence type="ECO:0000313" key="7">
    <source>
        <dbReference type="EMBL" id="KPV77853.1"/>
    </source>
</evidence>
<dbReference type="PANTHER" id="PTHR11042">
    <property type="entry name" value="EUKARYOTIC TRANSLATION INITIATION FACTOR 2-ALPHA KINASE EIF2-ALPHA KINASE -RELATED"/>
    <property type="match status" value="1"/>
</dbReference>
<dbReference type="EMBL" id="KQ474074">
    <property type="protein sequence ID" value="KPV77853.1"/>
    <property type="molecule type" value="Genomic_DNA"/>
</dbReference>
<dbReference type="Gene3D" id="1.10.510.10">
    <property type="entry name" value="Transferase(Phosphotransferase) domain 1"/>
    <property type="match status" value="1"/>
</dbReference>
<dbReference type="GeneID" id="28972993"/>
<evidence type="ECO:0000259" key="6">
    <source>
        <dbReference type="PROSITE" id="PS50011"/>
    </source>
</evidence>
<dbReference type="GO" id="GO:0110031">
    <property type="term" value="P:negative regulation of G2/MI transition of meiotic cell cycle"/>
    <property type="evidence" value="ECO:0007669"/>
    <property type="project" value="TreeGrafter"/>
</dbReference>